<keyword evidence="1" id="KW-0812">Transmembrane</keyword>
<name>D3BMU3_HETP5</name>
<gene>
    <name evidence="2" type="ORF">PPL_12516</name>
</gene>
<accession>D3BMU3</accession>
<feature type="transmembrane region" description="Helical" evidence="1">
    <location>
        <begin position="74"/>
        <end position="95"/>
    </location>
</feature>
<evidence type="ECO:0000256" key="1">
    <source>
        <dbReference type="SAM" id="Phobius"/>
    </source>
</evidence>
<dbReference type="RefSeq" id="XP_020429434.1">
    <property type="nucleotide sequence ID" value="XM_020583247.1"/>
</dbReference>
<sequence length="147" mass="17254">MASTVFLVIELLAIILYSFLTLICMISFWKSFQRKESAIISRVRSSSTFCFCFLTRAIIFLYNPITGKFMNDEMFLTLGYFVPDIIPTLLQVYIWHSRMRNEEEDSTFINSLYENEMDEDTPTPTPVNDQMILLSESSPLVIKYDYY</sequence>
<feature type="transmembrane region" description="Helical" evidence="1">
    <location>
        <begin position="6"/>
        <end position="29"/>
    </location>
</feature>
<dbReference type="GeneID" id="31367983"/>
<reference evidence="2 3" key="1">
    <citation type="journal article" date="2011" name="Genome Res.">
        <title>Phylogeny-wide analysis of social amoeba genomes highlights ancient origins for complex intercellular communication.</title>
        <authorList>
            <person name="Heidel A.J."/>
            <person name="Lawal H.M."/>
            <person name="Felder M."/>
            <person name="Schilde C."/>
            <person name="Helps N.R."/>
            <person name="Tunggal B."/>
            <person name="Rivero F."/>
            <person name="John U."/>
            <person name="Schleicher M."/>
            <person name="Eichinger L."/>
            <person name="Platzer M."/>
            <person name="Noegel A.A."/>
            <person name="Schaap P."/>
            <person name="Gloeckner G."/>
        </authorList>
    </citation>
    <scope>NUCLEOTIDE SEQUENCE [LARGE SCALE GENOMIC DNA]</scope>
    <source>
        <strain evidence="3">ATCC 26659 / Pp 5 / PN500</strain>
    </source>
</reference>
<dbReference type="InParanoid" id="D3BMU3"/>
<keyword evidence="1" id="KW-1133">Transmembrane helix</keyword>
<organism evidence="2 3">
    <name type="scientific">Heterostelium pallidum (strain ATCC 26659 / Pp 5 / PN500)</name>
    <name type="common">Cellular slime mold</name>
    <name type="synonym">Polysphondylium pallidum</name>
    <dbReference type="NCBI Taxonomy" id="670386"/>
    <lineage>
        <taxon>Eukaryota</taxon>
        <taxon>Amoebozoa</taxon>
        <taxon>Evosea</taxon>
        <taxon>Eumycetozoa</taxon>
        <taxon>Dictyostelia</taxon>
        <taxon>Acytosteliales</taxon>
        <taxon>Acytosteliaceae</taxon>
        <taxon>Heterostelium</taxon>
    </lineage>
</organism>
<protein>
    <submittedName>
        <fullName evidence="2">Uncharacterized protein</fullName>
    </submittedName>
</protein>
<comment type="caution">
    <text evidence="2">The sequence shown here is derived from an EMBL/GenBank/DDBJ whole genome shotgun (WGS) entry which is preliminary data.</text>
</comment>
<keyword evidence="3" id="KW-1185">Reference proteome</keyword>
<dbReference type="AlphaFoldDB" id="D3BMU3"/>
<dbReference type="Proteomes" id="UP000001396">
    <property type="component" value="Unassembled WGS sequence"/>
</dbReference>
<evidence type="ECO:0000313" key="2">
    <source>
        <dbReference type="EMBL" id="EFA77305.1"/>
    </source>
</evidence>
<evidence type="ECO:0000313" key="3">
    <source>
        <dbReference type="Proteomes" id="UP000001396"/>
    </source>
</evidence>
<keyword evidence="1" id="KW-0472">Membrane</keyword>
<feature type="transmembrane region" description="Helical" evidence="1">
    <location>
        <begin position="41"/>
        <end position="62"/>
    </location>
</feature>
<proteinExistence type="predicted"/>
<dbReference type="EMBL" id="ADBJ01000043">
    <property type="protein sequence ID" value="EFA77305.1"/>
    <property type="molecule type" value="Genomic_DNA"/>
</dbReference>